<dbReference type="EMBL" id="BMIL01000005">
    <property type="protein sequence ID" value="GGC64858.1"/>
    <property type="molecule type" value="Genomic_DNA"/>
</dbReference>
<name>A0A916U8Y0_9SPHI</name>
<accession>A0A916U8Y0</accession>
<reference evidence="1" key="2">
    <citation type="submission" date="2020-09" db="EMBL/GenBank/DDBJ databases">
        <authorList>
            <person name="Sun Q."/>
            <person name="Zhou Y."/>
        </authorList>
    </citation>
    <scope>NUCLEOTIDE SEQUENCE</scope>
    <source>
        <strain evidence="1">CGMCC 1.15343</strain>
    </source>
</reference>
<proteinExistence type="predicted"/>
<sequence length="127" mass="14700">MTNIPLDSALADIVGTSGTVIIEAILIGERDPQKLPSVTSGRGNKSKEEIALALTRDRREKYLFELKQSYKGYLYLQQKIQECDQEIGQLLDKQIQENEKPNREARLNKPWRKRRAYQKNEIKIDIV</sequence>
<comment type="caution">
    <text evidence="1">The sequence shown here is derived from an EMBL/GenBank/DDBJ whole genome shotgun (WGS) entry which is preliminary data.</text>
</comment>
<evidence type="ECO:0000313" key="2">
    <source>
        <dbReference type="Proteomes" id="UP000651668"/>
    </source>
</evidence>
<gene>
    <name evidence="1" type="ORF">GCM10011387_18130</name>
</gene>
<protein>
    <submittedName>
        <fullName evidence="1">Uncharacterized protein</fullName>
    </submittedName>
</protein>
<keyword evidence="2" id="KW-1185">Reference proteome</keyword>
<organism evidence="1 2">
    <name type="scientific">Pedobacter quisquiliarum</name>
    <dbReference type="NCBI Taxonomy" id="1834438"/>
    <lineage>
        <taxon>Bacteria</taxon>
        <taxon>Pseudomonadati</taxon>
        <taxon>Bacteroidota</taxon>
        <taxon>Sphingobacteriia</taxon>
        <taxon>Sphingobacteriales</taxon>
        <taxon>Sphingobacteriaceae</taxon>
        <taxon>Pedobacter</taxon>
    </lineage>
</organism>
<dbReference type="RefSeq" id="WP_188626562.1">
    <property type="nucleotide sequence ID" value="NZ_BMIL01000005.1"/>
</dbReference>
<evidence type="ECO:0000313" key="1">
    <source>
        <dbReference type="EMBL" id="GGC64858.1"/>
    </source>
</evidence>
<dbReference type="AlphaFoldDB" id="A0A916U8Y0"/>
<reference evidence="1" key="1">
    <citation type="journal article" date="2014" name="Int. J. Syst. Evol. Microbiol.">
        <title>Complete genome sequence of Corynebacterium casei LMG S-19264T (=DSM 44701T), isolated from a smear-ripened cheese.</title>
        <authorList>
            <consortium name="US DOE Joint Genome Institute (JGI-PGF)"/>
            <person name="Walter F."/>
            <person name="Albersmeier A."/>
            <person name="Kalinowski J."/>
            <person name="Ruckert C."/>
        </authorList>
    </citation>
    <scope>NUCLEOTIDE SEQUENCE</scope>
    <source>
        <strain evidence="1">CGMCC 1.15343</strain>
    </source>
</reference>
<dbReference type="Proteomes" id="UP000651668">
    <property type="component" value="Unassembled WGS sequence"/>
</dbReference>